<keyword evidence="3" id="KW-1185">Reference proteome</keyword>
<dbReference type="Pfam" id="PF11127">
    <property type="entry name" value="YgaP-like_TM"/>
    <property type="match status" value="1"/>
</dbReference>
<accession>A0A7W6ICK5</accession>
<gene>
    <name evidence="2" type="ORF">GGR34_000597</name>
</gene>
<dbReference type="AlphaFoldDB" id="A0A7W6ICK5"/>
<sequence length="74" mass="7663">MNGKANLTTAERTLYMLAGLGLAAAAAKPRPNPFLNVLALAGGSFLAWRGYVGQCPVKAALMGSHEQGRVGYDG</sequence>
<evidence type="ECO:0000259" key="1">
    <source>
        <dbReference type="Pfam" id="PF11127"/>
    </source>
</evidence>
<dbReference type="Proteomes" id="UP000519439">
    <property type="component" value="Unassembled WGS sequence"/>
</dbReference>
<name>A0A7W6ICK5_9HYPH</name>
<protein>
    <submittedName>
        <fullName evidence="2">Threonine/homoserine/homoserine lactone efflux protein</fullName>
    </submittedName>
</protein>
<reference evidence="2 3" key="1">
    <citation type="submission" date="2020-08" db="EMBL/GenBank/DDBJ databases">
        <title>Genomic Encyclopedia of Type Strains, Phase IV (KMG-IV): sequencing the most valuable type-strain genomes for metagenomic binning, comparative biology and taxonomic classification.</title>
        <authorList>
            <person name="Goeker M."/>
        </authorList>
    </citation>
    <scope>NUCLEOTIDE SEQUENCE [LARGE SCALE GENOMIC DNA]</scope>
    <source>
        <strain evidence="2 3">DSM 15743</strain>
    </source>
</reference>
<dbReference type="InterPro" id="IPR021309">
    <property type="entry name" value="YgaP-like_TM"/>
</dbReference>
<evidence type="ECO:0000313" key="3">
    <source>
        <dbReference type="Proteomes" id="UP000519439"/>
    </source>
</evidence>
<proteinExistence type="predicted"/>
<feature type="domain" description="Inner membrane protein YgaP-like transmembrane" evidence="1">
    <location>
        <begin position="4"/>
        <end position="63"/>
    </location>
</feature>
<organism evidence="2 3">
    <name type="scientific">Microvirga flocculans</name>
    <dbReference type="NCBI Taxonomy" id="217168"/>
    <lineage>
        <taxon>Bacteria</taxon>
        <taxon>Pseudomonadati</taxon>
        <taxon>Pseudomonadota</taxon>
        <taxon>Alphaproteobacteria</taxon>
        <taxon>Hyphomicrobiales</taxon>
        <taxon>Methylobacteriaceae</taxon>
        <taxon>Microvirga</taxon>
    </lineage>
</organism>
<dbReference type="EMBL" id="JACIDC010000002">
    <property type="protein sequence ID" value="MBB4038962.1"/>
    <property type="molecule type" value="Genomic_DNA"/>
</dbReference>
<dbReference type="RefSeq" id="WP_245265160.1">
    <property type="nucleotide sequence ID" value="NZ_JACIDC010000002.1"/>
</dbReference>
<evidence type="ECO:0000313" key="2">
    <source>
        <dbReference type="EMBL" id="MBB4038962.1"/>
    </source>
</evidence>
<comment type="caution">
    <text evidence="2">The sequence shown here is derived from an EMBL/GenBank/DDBJ whole genome shotgun (WGS) entry which is preliminary data.</text>
</comment>